<dbReference type="Proteomes" id="UP001567538">
    <property type="component" value="Unassembled WGS sequence"/>
</dbReference>
<evidence type="ECO:0000259" key="7">
    <source>
        <dbReference type="Pfam" id="PF03936"/>
    </source>
</evidence>
<dbReference type="PANTHER" id="PTHR31225:SF221">
    <property type="entry name" value="(-)-GERMACRENE D SYNTHASE"/>
    <property type="match status" value="1"/>
</dbReference>
<gene>
    <name evidence="8" type="primary">TPS1</name>
    <name evidence="8" type="ORF">AAHA92_26697</name>
</gene>
<feature type="domain" description="Terpene synthase N-terminal" evidence="6">
    <location>
        <begin position="31"/>
        <end position="207"/>
    </location>
</feature>
<dbReference type="CDD" id="cd00684">
    <property type="entry name" value="Terpene_cyclase_plant_C1"/>
    <property type="match status" value="1"/>
</dbReference>
<dbReference type="SUPFAM" id="SSF48239">
    <property type="entry name" value="Terpenoid cyclases/Protein prenyltransferases"/>
    <property type="match status" value="1"/>
</dbReference>
<keyword evidence="9" id="KW-1185">Reference proteome</keyword>
<comment type="cofactor">
    <cofactor evidence="1">
        <name>Mg(2+)</name>
        <dbReference type="ChEBI" id="CHEBI:18420"/>
    </cofactor>
</comment>
<proteinExistence type="inferred from homology"/>
<dbReference type="FunFam" id="1.10.600.10:FF:000007">
    <property type="entry name" value="Isoprene synthase, chloroplastic"/>
    <property type="match status" value="1"/>
</dbReference>
<dbReference type="InterPro" id="IPR005630">
    <property type="entry name" value="Terpene_synthase_metal-bd"/>
</dbReference>
<evidence type="ECO:0000313" key="9">
    <source>
        <dbReference type="Proteomes" id="UP001567538"/>
    </source>
</evidence>
<evidence type="ECO:0000256" key="5">
    <source>
        <dbReference type="ARBA" id="ARBA00023239"/>
    </source>
</evidence>
<name>A0ABD1G1A9_SALDI</name>
<dbReference type="Pfam" id="PF01397">
    <property type="entry name" value="Terpene_synth"/>
    <property type="match status" value="1"/>
</dbReference>
<dbReference type="InterPro" id="IPR034741">
    <property type="entry name" value="Terpene_cyclase-like_1_C"/>
</dbReference>
<dbReference type="EMBL" id="JBEAFC010000010">
    <property type="protein sequence ID" value="KAL1537895.1"/>
    <property type="molecule type" value="Genomic_DNA"/>
</dbReference>
<organism evidence="8 9">
    <name type="scientific">Salvia divinorum</name>
    <name type="common">Maria pastora</name>
    <name type="synonym">Diviner's sage</name>
    <dbReference type="NCBI Taxonomy" id="28513"/>
    <lineage>
        <taxon>Eukaryota</taxon>
        <taxon>Viridiplantae</taxon>
        <taxon>Streptophyta</taxon>
        <taxon>Embryophyta</taxon>
        <taxon>Tracheophyta</taxon>
        <taxon>Spermatophyta</taxon>
        <taxon>Magnoliopsida</taxon>
        <taxon>eudicotyledons</taxon>
        <taxon>Gunneridae</taxon>
        <taxon>Pentapetalae</taxon>
        <taxon>asterids</taxon>
        <taxon>lamiids</taxon>
        <taxon>Lamiales</taxon>
        <taxon>Lamiaceae</taxon>
        <taxon>Nepetoideae</taxon>
        <taxon>Mentheae</taxon>
        <taxon>Salviinae</taxon>
        <taxon>Salvia</taxon>
        <taxon>Salvia subgen. Calosphace</taxon>
    </lineage>
</organism>
<dbReference type="InterPro" id="IPR008930">
    <property type="entry name" value="Terpenoid_cyclase/PrenylTrfase"/>
</dbReference>
<dbReference type="InterPro" id="IPR001906">
    <property type="entry name" value="Terpene_synth_N"/>
</dbReference>
<sequence>MEFPLIVTSNISAHNVGVNDNRRSVTYHPNIWGDFFLPYASQHTDISIAEKEEHERQKEEIRGMVLQSDEDDPTLKLELIDLIQRLGVGYHFEKEIDGTLRWIHDTYSERDNVNDLRVVALRFRLLREQGFHVPCDALSKFVDEKGNFKESIKSDAEGMLNLYEASNYGVHGEEILDKALEFSSSHLQSLIMNMSNNSLSTRVREALNIPISKTLNRLGARKFISMYKEDDSYNEKLLDFAISDFNLVQKLHQKELSHLTRWWKELDFANKLPFARDRLVECYFWIVGVYFEPSYAIARKLLTKVIYMASVLDDIYDVYGTIEELTLFTSIVRRWDINGIDQLPPYMRMYYKALFDVYVEMEDEMGKLGKSYAVEYGKAEMIRLAEVYFKEAEWSFSKYKPTREEYTKVALLSSGYMMMSINSLAVVDDPISKEEFNWVLSEPPILKSSLIITRLMDDLAGYGFEEKLSAVHYYMHENGVSEEEASAELRKQVSNTWKVLNKELLHPRDASIPILKCVVNFTRVIIVLYTDEDAYVNSKTKTKDMIKSVLVHPVTNIYQR</sequence>
<dbReference type="SFLD" id="SFLDG01019">
    <property type="entry name" value="Terpene_Cyclase_Like_1_C_Termi"/>
    <property type="match status" value="1"/>
</dbReference>
<accession>A0ABD1G1A9</accession>
<feature type="domain" description="Terpene synthase metal-binding" evidence="7">
    <location>
        <begin position="264"/>
        <end position="498"/>
    </location>
</feature>
<evidence type="ECO:0000256" key="4">
    <source>
        <dbReference type="ARBA" id="ARBA00022723"/>
    </source>
</evidence>
<dbReference type="SFLD" id="SFLDS00005">
    <property type="entry name" value="Isoprenoid_Synthase_Type_I"/>
    <property type="match status" value="1"/>
</dbReference>
<dbReference type="InterPro" id="IPR036965">
    <property type="entry name" value="Terpene_synth_N_sf"/>
</dbReference>
<dbReference type="GO" id="GO:0016114">
    <property type="term" value="P:terpenoid biosynthetic process"/>
    <property type="evidence" value="ECO:0007669"/>
    <property type="project" value="UniProtKB-ARBA"/>
</dbReference>
<evidence type="ECO:0000259" key="6">
    <source>
        <dbReference type="Pfam" id="PF01397"/>
    </source>
</evidence>
<keyword evidence="4" id="KW-0479">Metal-binding</keyword>
<dbReference type="GO" id="GO:0016829">
    <property type="term" value="F:lyase activity"/>
    <property type="evidence" value="ECO:0007669"/>
    <property type="project" value="UniProtKB-KW"/>
</dbReference>
<dbReference type="SUPFAM" id="SSF48576">
    <property type="entry name" value="Terpenoid synthases"/>
    <property type="match status" value="1"/>
</dbReference>
<evidence type="ECO:0000256" key="2">
    <source>
        <dbReference type="ARBA" id="ARBA00004721"/>
    </source>
</evidence>
<evidence type="ECO:0000256" key="1">
    <source>
        <dbReference type="ARBA" id="ARBA00001946"/>
    </source>
</evidence>
<dbReference type="PANTHER" id="PTHR31225">
    <property type="entry name" value="OS04G0344100 PROTEIN-RELATED"/>
    <property type="match status" value="1"/>
</dbReference>
<keyword evidence="5 8" id="KW-0456">Lyase</keyword>
<dbReference type="FunFam" id="1.50.10.130:FF:000001">
    <property type="entry name" value="Isoprene synthase, chloroplastic"/>
    <property type="match status" value="1"/>
</dbReference>
<evidence type="ECO:0000256" key="3">
    <source>
        <dbReference type="ARBA" id="ARBA00006333"/>
    </source>
</evidence>
<dbReference type="Gene3D" id="1.10.600.10">
    <property type="entry name" value="Farnesyl Diphosphate Synthase"/>
    <property type="match status" value="1"/>
</dbReference>
<comment type="caution">
    <text evidence="8">The sequence shown here is derived from an EMBL/GenBank/DDBJ whole genome shotgun (WGS) entry which is preliminary data.</text>
</comment>
<dbReference type="Pfam" id="PF03936">
    <property type="entry name" value="Terpene_synth_C"/>
    <property type="match status" value="1"/>
</dbReference>
<comment type="pathway">
    <text evidence="2">Secondary metabolite biosynthesis; terpenoid biosynthesis.</text>
</comment>
<dbReference type="InterPro" id="IPR050148">
    <property type="entry name" value="Terpene_synthase-like"/>
</dbReference>
<dbReference type="InterPro" id="IPR008949">
    <property type="entry name" value="Isoprenoid_synthase_dom_sf"/>
</dbReference>
<dbReference type="InterPro" id="IPR044814">
    <property type="entry name" value="Terpene_cyclase_plant_C1"/>
</dbReference>
<reference evidence="8 9" key="1">
    <citation type="submission" date="2024-06" db="EMBL/GenBank/DDBJ databases">
        <title>A chromosome level genome sequence of Diviner's sage (Salvia divinorum).</title>
        <authorList>
            <person name="Ford S.A."/>
            <person name="Ro D.-K."/>
            <person name="Ness R.W."/>
            <person name="Phillips M.A."/>
        </authorList>
    </citation>
    <scope>NUCLEOTIDE SEQUENCE [LARGE SCALE GENOMIC DNA]</scope>
    <source>
        <strain evidence="8">SAF-2024a</strain>
        <tissue evidence="8">Leaf</tissue>
    </source>
</reference>
<protein>
    <submittedName>
        <fullName evidence="8">Trehalose-6-P synthase/phosphatase complex synthase subunit</fullName>
        <ecNumber evidence="8">4.2.3.-</ecNumber>
    </submittedName>
</protein>
<dbReference type="GO" id="GO:0046872">
    <property type="term" value="F:metal ion binding"/>
    <property type="evidence" value="ECO:0007669"/>
    <property type="project" value="UniProtKB-KW"/>
</dbReference>
<dbReference type="Gene3D" id="1.50.10.130">
    <property type="entry name" value="Terpene synthase, N-terminal domain"/>
    <property type="match status" value="1"/>
</dbReference>
<dbReference type="EC" id="4.2.3.-" evidence="8"/>
<comment type="similarity">
    <text evidence="3">Belongs to the terpene synthase family.</text>
</comment>
<evidence type="ECO:0000313" key="8">
    <source>
        <dbReference type="EMBL" id="KAL1537895.1"/>
    </source>
</evidence>
<dbReference type="AlphaFoldDB" id="A0ABD1G1A9"/>